<dbReference type="Proteomes" id="UP001198565">
    <property type="component" value="Unassembled WGS sequence"/>
</dbReference>
<gene>
    <name evidence="1" type="ORF">K7472_31175</name>
</gene>
<protein>
    <submittedName>
        <fullName evidence="1">Uncharacterized protein</fullName>
    </submittedName>
</protein>
<organism evidence="1 2">
    <name type="scientific">Streptantibioticus parmotrematis</name>
    <dbReference type="NCBI Taxonomy" id="2873249"/>
    <lineage>
        <taxon>Bacteria</taxon>
        <taxon>Bacillati</taxon>
        <taxon>Actinomycetota</taxon>
        <taxon>Actinomycetes</taxon>
        <taxon>Kitasatosporales</taxon>
        <taxon>Streptomycetaceae</taxon>
        <taxon>Streptantibioticus</taxon>
    </lineage>
</organism>
<evidence type="ECO:0000313" key="1">
    <source>
        <dbReference type="EMBL" id="MBY8889272.1"/>
    </source>
</evidence>
<keyword evidence="2" id="KW-1185">Reference proteome</keyword>
<dbReference type="RefSeq" id="WP_222982447.1">
    <property type="nucleotide sequence ID" value="NZ_JAINVZ010000039.1"/>
</dbReference>
<proteinExistence type="predicted"/>
<reference evidence="1 2" key="1">
    <citation type="submission" date="2021-08" db="EMBL/GenBank/DDBJ databases">
        <title>Streptomyces sp. PTM05 isolated from lichen.</title>
        <authorList>
            <person name="Somphong A."/>
            <person name="Phongsopitanun W."/>
            <person name="Tanasupawat S."/>
        </authorList>
    </citation>
    <scope>NUCLEOTIDE SEQUENCE [LARGE SCALE GENOMIC DNA]</scope>
    <source>
        <strain evidence="1 2">Ptm05</strain>
    </source>
</reference>
<sequence>MPSHEDAPGTSPSTPQLVSLVEALARQVSTGRGDTAQLALWARELAARPIFARCRPFRSTESEDPAIALAHRVVTEGKGVLEVTAKEVRHAFAGRRYRWHEVGLGALPVEPPADDDQTVLLYDVLAPGIGWLLNTIAAGQDTRPVIARLATPPSER</sequence>
<name>A0ABS7R1D2_9ACTN</name>
<comment type="caution">
    <text evidence="1">The sequence shown here is derived from an EMBL/GenBank/DDBJ whole genome shotgun (WGS) entry which is preliminary data.</text>
</comment>
<evidence type="ECO:0000313" key="2">
    <source>
        <dbReference type="Proteomes" id="UP001198565"/>
    </source>
</evidence>
<dbReference type="EMBL" id="JAINVZ010000039">
    <property type="protein sequence ID" value="MBY8889272.1"/>
    <property type="molecule type" value="Genomic_DNA"/>
</dbReference>
<accession>A0ABS7R1D2</accession>